<keyword evidence="2" id="KW-0472">Membrane</keyword>
<dbReference type="AlphaFoldDB" id="A0A401YWE6"/>
<protein>
    <submittedName>
        <fullName evidence="3">Uncharacterized protein</fullName>
    </submittedName>
</protein>
<organism evidence="3 4">
    <name type="scientific">Embleya hyalina</name>
    <dbReference type="NCBI Taxonomy" id="516124"/>
    <lineage>
        <taxon>Bacteria</taxon>
        <taxon>Bacillati</taxon>
        <taxon>Actinomycetota</taxon>
        <taxon>Actinomycetes</taxon>
        <taxon>Kitasatosporales</taxon>
        <taxon>Streptomycetaceae</taxon>
        <taxon>Embleya</taxon>
    </lineage>
</organism>
<keyword evidence="2" id="KW-1133">Transmembrane helix</keyword>
<feature type="compositionally biased region" description="Basic and acidic residues" evidence="1">
    <location>
        <begin position="77"/>
        <end position="86"/>
    </location>
</feature>
<dbReference type="Proteomes" id="UP000286931">
    <property type="component" value="Unassembled WGS sequence"/>
</dbReference>
<evidence type="ECO:0000313" key="4">
    <source>
        <dbReference type="Proteomes" id="UP000286931"/>
    </source>
</evidence>
<proteinExistence type="predicted"/>
<keyword evidence="2" id="KW-0812">Transmembrane</keyword>
<feature type="transmembrane region" description="Helical" evidence="2">
    <location>
        <begin position="53"/>
        <end position="74"/>
    </location>
</feature>
<dbReference type="EMBL" id="BIFH01000030">
    <property type="protein sequence ID" value="GCD98943.1"/>
    <property type="molecule type" value="Genomic_DNA"/>
</dbReference>
<gene>
    <name evidence="3" type="ORF">EHYA_06655</name>
</gene>
<reference evidence="3 4" key="1">
    <citation type="submission" date="2018-12" db="EMBL/GenBank/DDBJ databases">
        <title>Draft genome sequence of Embleya hyalina NBRC 13850T.</title>
        <authorList>
            <person name="Komaki H."/>
            <person name="Hosoyama A."/>
            <person name="Kimura A."/>
            <person name="Ichikawa N."/>
            <person name="Tamura T."/>
        </authorList>
    </citation>
    <scope>NUCLEOTIDE SEQUENCE [LARGE SCALE GENOMIC DNA]</scope>
    <source>
        <strain evidence="3 4">NBRC 13850</strain>
    </source>
</reference>
<comment type="caution">
    <text evidence="3">The sequence shown here is derived from an EMBL/GenBank/DDBJ whole genome shotgun (WGS) entry which is preliminary data.</text>
</comment>
<feature type="region of interest" description="Disordered" evidence="1">
    <location>
        <begin position="72"/>
        <end position="104"/>
    </location>
</feature>
<name>A0A401YWE6_9ACTN</name>
<keyword evidence="4" id="KW-1185">Reference proteome</keyword>
<evidence type="ECO:0000256" key="1">
    <source>
        <dbReference type="SAM" id="MobiDB-lite"/>
    </source>
</evidence>
<accession>A0A401YWE6</accession>
<sequence>MRHSPGNADDEHGADVLDERFRELVVELAPRVPLPPVAGIHRVVRRRRLRNRVLAGVASLVVVAGGATLASTGFGGDDAKPTHREQAAVSPSVPPSPAVTSAGPSATLSETFYPTAQEFPAVAGIYDNWRVVETREAMGEELGPCATDTIAGLGAVQTEERLYRHDGQGGGLVRLVRYPDERTAVTAVADFTGGLAGPCPESNRPNAMADGTLRITPLNAEGSAWRIQGLVSGEDQYADFGVLRNGPVVAVVQETSIGPVKEPPTDGFLRLVDTLRKRLGKPGSGP</sequence>
<evidence type="ECO:0000256" key="2">
    <source>
        <dbReference type="SAM" id="Phobius"/>
    </source>
</evidence>
<evidence type="ECO:0000313" key="3">
    <source>
        <dbReference type="EMBL" id="GCD98943.1"/>
    </source>
</evidence>